<dbReference type="PANTHER" id="PTHR44196:SF1">
    <property type="entry name" value="DEHYDROGENASE_REDUCTASE SDR FAMILY MEMBER 7B"/>
    <property type="match status" value="1"/>
</dbReference>
<dbReference type="Gene3D" id="3.40.50.720">
    <property type="entry name" value="NAD(P)-binding Rossmann-like Domain"/>
    <property type="match status" value="1"/>
</dbReference>
<dbReference type="RefSeq" id="WP_142930166.1">
    <property type="nucleotide sequence ID" value="NZ_ML660118.1"/>
</dbReference>
<keyword evidence="2" id="KW-0560">Oxidoreductase</keyword>
<dbReference type="Pfam" id="PF00106">
    <property type="entry name" value="adh_short"/>
    <property type="match status" value="1"/>
</dbReference>
<evidence type="ECO:0000256" key="3">
    <source>
        <dbReference type="RuleBase" id="RU000363"/>
    </source>
</evidence>
<dbReference type="NCBIfam" id="NF004825">
    <property type="entry name" value="PRK06181.1"/>
    <property type="match status" value="1"/>
</dbReference>
<evidence type="ECO:0000259" key="4">
    <source>
        <dbReference type="SMART" id="SM00822"/>
    </source>
</evidence>
<dbReference type="CDD" id="cd05332">
    <property type="entry name" value="11beta-HSD1_like_SDR_c"/>
    <property type="match status" value="1"/>
</dbReference>
<evidence type="ECO:0000313" key="5">
    <source>
        <dbReference type="EMBL" id="TQV66170.1"/>
    </source>
</evidence>
<evidence type="ECO:0000313" key="6">
    <source>
        <dbReference type="Proteomes" id="UP000319732"/>
    </source>
</evidence>
<comment type="caution">
    <text evidence="5">The sequence shown here is derived from an EMBL/GenBank/DDBJ whole genome shotgun (WGS) entry which is preliminary data.</text>
</comment>
<sequence>MFKGQIIWITGASSGIGAALAQAFAAEGARLILSARRETALHEVKEQCVANGGDSRDLFVLPLDITDTAAMEDKVSAARAFGGRIDMLINNAGISQRSTCLETELQTYRTLFEVDVFGQIALTRAVLPIMVEQRSGHIAATASIAGKVGAPLRTGYCAAKHAVMGFFDSLRAEVTHLGIKVTTITPGFIRTPISENALSGDGTRFGRMDKFIAGGMDVTECAQVIMRGFHKGKPEIAVGKGIEMHALWVKKWFPGLLFKIAAGQYHKVVDSKTA</sequence>
<dbReference type="Proteomes" id="UP000319732">
    <property type="component" value="Unassembled WGS sequence"/>
</dbReference>
<dbReference type="PRINTS" id="PR00081">
    <property type="entry name" value="GDHRDH"/>
</dbReference>
<organism evidence="5 6">
    <name type="scientific">Exilibacterium tricleocarpae</name>
    <dbReference type="NCBI Taxonomy" id="2591008"/>
    <lineage>
        <taxon>Bacteria</taxon>
        <taxon>Pseudomonadati</taxon>
        <taxon>Pseudomonadota</taxon>
        <taxon>Gammaproteobacteria</taxon>
        <taxon>Cellvibrionales</taxon>
        <taxon>Cellvibrionaceae</taxon>
        <taxon>Exilibacterium</taxon>
    </lineage>
</organism>
<evidence type="ECO:0000256" key="2">
    <source>
        <dbReference type="ARBA" id="ARBA00023002"/>
    </source>
</evidence>
<dbReference type="SMART" id="SM00822">
    <property type="entry name" value="PKS_KR"/>
    <property type="match status" value="1"/>
</dbReference>
<dbReference type="PROSITE" id="PS00061">
    <property type="entry name" value="ADH_SHORT"/>
    <property type="match status" value="1"/>
</dbReference>
<dbReference type="GO" id="GO:0016491">
    <property type="term" value="F:oxidoreductase activity"/>
    <property type="evidence" value="ECO:0007669"/>
    <property type="project" value="UniProtKB-KW"/>
</dbReference>
<evidence type="ECO:0000256" key="1">
    <source>
        <dbReference type="ARBA" id="ARBA00006484"/>
    </source>
</evidence>
<proteinExistence type="inferred from homology"/>
<comment type="similarity">
    <text evidence="1 3">Belongs to the short-chain dehydrogenases/reductases (SDR) family.</text>
</comment>
<dbReference type="AlphaFoldDB" id="A0A545SMD7"/>
<dbReference type="InterPro" id="IPR036291">
    <property type="entry name" value="NAD(P)-bd_dom_sf"/>
</dbReference>
<dbReference type="EMBL" id="VHSG01000043">
    <property type="protein sequence ID" value="TQV66170.1"/>
    <property type="molecule type" value="Genomic_DNA"/>
</dbReference>
<gene>
    <name evidence="5" type="ORF">FKG94_27490</name>
</gene>
<dbReference type="PRINTS" id="PR00080">
    <property type="entry name" value="SDRFAMILY"/>
</dbReference>
<dbReference type="SUPFAM" id="SSF51735">
    <property type="entry name" value="NAD(P)-binding Rossmann-fold domains"/>
    <property type="match status" value="1"/>
</dbReference>
<dbReference type="InterPro" id="IPR057326">
    <property type="entry name" value="KR_dom"/>
</dbReference>
<feature type="domain" description="Ketoreductase" evidence="4">
    <location>
        <begin position="5"/>
        <end position="187"/>
    </location>
</feature>
<dbReference type="InterPro" id="IPR020904">
    <property type="entry name" value="Sc_DH/Rdtase_CS"/>
</dbReference>
<reference evidence="5 6" key="1">
    <citation type="submission" date="2019-06" db="EMBL/GenBank/DDBJ databases">
        <title>Whole genome sequence for Cellvibrionaceae sp. R142.</title>
        <authorList>
            <person name="Wang G."/>
        </authorList>
    </citation>
    <scope>NUCLEOTIDE SEQUENCE [LARGE SCALE GENOMIC DNA]</scope>
    <source>
        <strain evidence="5 6">R142</strain>
    </source>
</reference>
<name>A0A545SMD7_9GAMM</name>
<accession>A0A545SMD7</accession>
<dbReference type="InterPro" id="IPR002347">
    <property type="entry name" value="SDR_fam"/>
</dbReference>
<dbReference type="PANTHER" id="PTHR44196">
    <property type="entry name" value="DEHYDROGENASE/REDUCTASE SDR FAMILY MEMBER 7B"/>
    <property type="match status" value="1"/>
</dbReference>
<dbReference type="GO" id="GO:0016020">
    <property type="term" value="C:membrane"/>
    <property type="evidence" value="ECO:0007669"/>
    <property type="project" value="TreeGrafter"/>
</dbReference>
<dbReference type="OrthoDB" id="6503536at2"/>
<keyword evidence="6" id="KW-1185">Reference proteome</keyword>
<protein>
    <submittedName>
        <fullName evidence="5">SDR family oxidoreductase</fullName>
    </submittedName>
</protein>